<dbReference type="SUPFAM" id="SSF51306">
    <property type="entry name" value="LexA/Signal peptidase"/>
    <property type="match status" value="1"/>
</dbReference>
<evidence type="ECO:0000256" key="2">
    <source>
        <dbReference type="ARBA" id="ARBA00022692"/>
    </source>
</evidence>
<dbReference type="Gene3D" id="2.10.109.10">
    <property type="entry name" value="Umud Fragment, subunit A"/>
    <property type="match status" value="1"/>
</dbReference>
<keyword evidence="3 5" id="KW-1133">Transmembrane helix</keyword>
<evidence type="ECO:0000256" key="5">
    <source>
        <dbReference type="SAM" id="Phobius"/>
    </source>
</evidence>
<feature type="domain" description="Peptidase S26" evidence="6">
    <location>
        <begin position="25"/>
        <end position="107"/>
    </location>
</feature>
<name>A0A0V8RWM9_PYROC</name>
<dbReference type="GO" id="GO:0006465">
    <property type="term" value="P:signal peptide processing"/>
    <property type="evidence" value="ECO:0007669"/>
    <property type="project" value="InterPro"/>
</dbReference>
<feature type="transmembrane region" description="Helical" evidence="5">
    <location>
        <begin position="161"/>
        <end position="181"/>
    </location>
</feature>
<evidence type="ECO:0000256" key="1">
    <source>
        <dbReference type="ARBA" id="ARBA00004370"/>
    </source>
</evidence>
<dbReference type="GO" id="GO:0004252">
    <property type="term" value="F:serine-type endopeptidase activity"/>
    <property type="evidence" value="ECO:0007669"/>
    <property type="project" value="InterPro"/>
</dbReference>
<dbReference type="CDD" id="cd06530">
    <property type="entry name" value="S26_SPase_I"/>
    <property type="match status" value="1"/>
</dbReference>
<evidence type="ECO:0000256" key="4">
    <source>
        <dbReference type="ARBA" id="ARBA00023136"/>
    </source>
</evidence>
<reference evidence="7 8" key="1">
    <citation type="submission" date="2015-11" db="EMBL/GenBank/DDBJ databases">
        <title>Genome sequence of Pyrodictium occultum PL-19, a marine hyperthermophilic archaeon isolated from Volcano, Italy.</title>
        <authorList>
            <person name="Utturkar S."/>
            <person name="Huber H."/>
            <person name="Leptihn S."/>
            <person name="Brown S."/>
            <person name="Stetter K.O."/>
            <person name="Podar M."/>
        </authorList>
    </citation>
    <scope>NUCLEOTIDE SEQUENCE [LARGE SCALE GENOMIC DNA]</scope>
    <source>
        <strain evidence="7 8">PL-19</strain>
    </source>
</reference>
<gene>
    <name evidence="7" type="ORF">CF15_07040</name>
</gene>
<dbReference type="GO" id="GO:0016020">
    <property type="term" value="C:membrane"/>
    <property type="evidence" value="ECO:0007669"/>
    <property type="project" value="UniProtKB-SubCell"/>
</dbReference>
<keyword evidence="4 5" id="KW-0472">Membrane</keyword>
<proteinExistence type="predicted"/>
<evidence type="ECO:0000313" key="8">
    <source>
        <dbReference type="Proteomes" id="UP000053352"/>
    </source>
</evidence>
<dbReference type="STRING" id="2309.CF15_07040"/>
<sequence length="193" mass="20894">MSNDYLDLTVPEEGSLTGALLALAVLGVIVAVGLSLRGTLPRFAVIQTTSMVPTLVPGDVVMITHVNPNDIHIGDIIAFNLVAYDIDSQGRPVDVRRTVIVVHRVIGKKVINGHLYFRTKGDNNPTPDPWYVLPQGVLGKAEKVASLGSFGLVLTNPVGRIFVIVMMLSSLVLLLSTVRSYSKGIREDLESYM</sequence>
<comment type="caution">
    <text evidence="7">The sequence shown here is derived from an EMBL/GenBank/DDBJ whole genome shotgun (WGS) entry which is preliminary data.</text>
</comment>
<dbReference type="OrthoDB" id="4822at2157"/>
<organism evidence="7 8">
    <name type="scientific">Pyrodictium occultum</name>
    <dbReference type="NCBI Taxonomy" id="2309"/>
    <lineage>
        <taxon>Archaea</taxon>
        <taxon>Thermoproteota</taxon>
        <taxon>Thermoprotei</taxon>
        <taxon>Desulfurococcales</taxon>
        <taxon>Pyrodictiaceae</taxon>
        <taxon>Pyrodictium</taxon>
    </lineage>
</organism>
<protein>
    <recommendedName>
        <fullName evidence="6">Peptidase S26 domain-containing protein</fullName>
    </recommendedName>
</protein>
<dbReference type="RefSeq" id="WP_058371154.1">
    <property type="nucleotide sequence ID" value="NZ_LNTB01000001.1"/>
</dbReference>
<dbReference type="Pfam" id="PF10502">
    <property type="entry name" value="Peptidase_S26"/>
    <property type="match status" value="1"/>
</dbReference>
<evidence type="ECO:0000259" key="6">
    <source>
        <dbReference type="Pfam" id="PF10502"/>
    </source>
</evidence>
<dbReference type="Proteomes" id="UP000053352">
    <property type="component" value="Unassembled WGS sequence"/>
</dbReference>
<accession>A0A0V8RWM9</accession>
<keyword evidence="8" id="KW-1185">Reference proteome</keyword>
<dbReference type="PANTHER" id="PTHR10806">
    <property type="entry name" value="SIGNAL PEPTIDASE COMPLEX CATALYTIC SUBUNIT SEC11"/>
    <property type="match status" value="1"/>
</dbReference>
<dbReference type="AlphaFoldDB" id="A0A0V8RWM9"/>
<dbReference type="PANTHER" id="PTHR10806:SF6">
    <property type="entry name" value="SIGNAL PEPTIDASE COMPLEX CATALYTIC SUBUNIT SEC11"/>
    <property type="match status" value="1"/>
</dbReference>
<feature type="transmembrane region" description="Helical" evidence="5">
    <location>
        <begin position="16"/>
        <end position="36"/>
    </location>
</feature>
<evidence type="ECO:0000256" key="3">
    <source>
        <dbReference type="ARBA" id="ARBA00022989"/>
    </source>
</evidence>
<keyword evidence="2 5" id="KW-0812">Transmembrane</keyword>
<evidence type="ECO:0000313" key="7">
    <source>
        <dbReference type="EMBL" id="KSW12470.1"/>
    </source>
</evidence>
<comment type="subcellular location">
    <subcellularLocation>
        <location evidence="1">Membrane</location>
    </subcellularLocation>
</comment>
<dbReference type="InterPro" id="IPR036286">
    <property type="entry name" value="LexA/Signal_pep-like_sf"/>
</dbReference>
<dbReference type="EMBL" id="LNTB01000001">
    <property type="protein sequence ID" value="KSW12470.1"/>
    <property type="molecule type" value="Genomic_DNA"/>
</dbReference>
<dbReference type="NCBIfam" id="TIGR02228">
    <property type="entry name" value="sigpep_I_arch"/>
    <property type="match status" value="1"/>
</dbReference>
<dbReference type="InterPro" id="IPR019533">
    <property type="entry name" value="Peptidase_S26"/>
</dbReference>
<dbReference type="InterPro" id="IPR001733">
    <property type="entry name" value="Peptidase_S26B"/>
</dbReference>